<dbReference type="Gene3D" id="3.10.28.20">
    <property type="entry name" value="Acetamidase/Formamidase-like domains"/>
    <property type="match status" value="1"/>
</dbReference>
<sequence>MTVKILKGKPIYAFSKDNAPVAHVKPNEEVIIETYDCFEDQVKSESTNYDSIDWERVNPATGPLYIDGAEPGKVLAVHIDKITIKSKGVLATGKGLGTLGHRLDELSFKIAPIQDGQVLFNEKIKIPFRKMIGVIGVAPPEGSINCGTPGIHGGNMDTTLITEKTTLYFPIYHKGALFGLGDMHAAMGDGEIGVSGIEIAGSATVRFEVRDDLKIDTPLLSNEKGIALIASESTLDSAAQKSVEKMIDLLSEYVDLTLADLTMLMSAIGDVQVSQIVDPKRTARFFVPRWFLDLYNIHTI</sequence>
<protein>
    <submittedName>
        <fullName evidence="1">Acetamidase</fullName>
    </submittedName>
</protein>
<name>A0ABX5Q4Q2_9BACL</name>
<evidence type="ECO:0000313" key="2">
    <source>
        <dbReference type="Proteomes" id="UP000285882"/>
    </source>
</evidence>
<dbReference type="Gene3D" id="2.60.120.580">
    <property type="entry name" value="Acetamidase/Formamidase-like domains"/>
    <property type="match status" value="1"/>
</dbReference>
<dbReference type="Gene3D" id="2.40.10.120">
    <property type="match status" value="1"/>
</dbReference>
<evidence type="ECO:0000313" key="1">
    <source>
        <dbReference type="EMBL" id="QAA21613.1"/>
    </source>
</evidence>
<dbReference type="RefSeq" id="WP_128166103.1">
    <property type="nucleotide sequence ID" value="NZ_CP025688.1"/>
</dbReference>
<reference evidence="1 2" key="1">
    <citation type="submission" date="2018-01" db="EMBL/GenBank/DDBJ databases">
        <title>Complete genome sequencing of Sporolactobacillus terrae DLG3.</title>
        <authorList>
            <person name="Nam Y.-D."/>
            <person name="Kang J."/>
            <person name="Chung W.-H."/>
        </authorList>
    </citation>
    <scope>NUCLEOTIDE SEQUENCE [LARGE SCALE GENOMIC DNA]</scope>
    <source>
        <strain evidence="1 2">DLG3</strain>
    </source>
</reference>
<dbReference type="PANTHER" id="PTHR31891:SF1">
    <property type="entry name" value="FORMAMIDASE C869.04-RELATED"/>
    <property type="match status" value="1"/>
</dbReference>
<keyword evidence="2" id="KW-1185">Reference proteome</keyword>
<dbReference type="Pfam" id="PF03069">
    <property type="entry name" value="FmdA_AmdA"/>
    <property type="match status" value="2"/>
</dbReference>
<dbReference type="SUPFAM" id="SSF141130">
    <property type="entry name" value="Acetamidase/Formamidase-like"/>
    <property type="match status" value="1"/>
</dbReference>
<dbReference type="PANTHER" id="PTHR31891">
    <property type="entry name" value="FORMAMIDASE C869.04-RELATED"/>
    <property type="match status" value="1"/>
</dbReference>
<organism evidence="1 2">
    <name type="scientific">Sporolactobacillus terrae</name>
    <dbReference type="NCBI Taxonomy" id="269673"/>
    <lineage>
        <taxon>Bacteria</taxon>
        <taxon>Bacillati</taxon>
        <taxon>Bacillota</taxon>
        <taxon>Bacilli</taxon>
        <taxon>Bacillales</taxon>
        <taxon>Sporolactobacillaceae</taxon>
        <taxon>Sporolactobacillus</taxon>
    </lineage>
</organism>
<dbReference type="EMBL" id="CP025688">
    <property type="protein sequence ID" value="QAA21613.1"/>
    <property type="molecule type" value="Genomic_DNA"/>
</dbReference>
<dbReference type="Proteomes" id="UP000285882">
    <property type="component" value="Chromosome"/>
</dbReference>
<gene>
    <name evidence="1" type="ORF">C0674_02690</name>
</gene>
<accession>A0ABX5Q4Q2</accession>
<proteinExistence type="predicted"/>
<dbReference type="InterPro" id="IPR004304">
    <property type="entry name" value="FmdA_AmdA"/>
</dbReference>